<feature type="region of interest" description="Disordered" evidence="1">
    <location>
        <begin position="269"/>
        <end position="292"/>
    </location>
</feature>
<reference evidence="3 4" key="1">
    <citation type="journal article" date="2013" name="BMC Genomics">
        <title>The miniature genome of a carnivorous plant Genlisea aurea contains a low number of genes and short non-coding sequences.</title>
        <authorList>
            <person name="Leushkin E.V."/>
            <person name="Sutormin R.A."/>
            <person name="Nabieva E.R."/>
            <person name="Penin A.A."/>
            <person name="Kondrashov A.S."/>
            <person name="Logacheva M.D."/>
        </authorList>
    </citation>
    <scope>NUCLEOTIDE SEQUENCE [LARGE SCALE GENOMIC DNA]</scope>
</reference>
<gene>
    <name evidence="3" type="ORF">M569_15723</name>
</gene>
<dbReference type="Proteomes" id="UP000015453">
    <property type="component" value="Unassembled WGS sequence"/>
</dbReference>
<dbReference type="PANTHER" id="PTHR21477:SF12">
    <property type="entry name" value="PROTEIN PHLOEM PROTEIN 2-LIKE A10"/>
    <property type="match status" value="1"/>
</dbReference>
<evidence type="ECO:0000256" key="1">
    <source>
        <dbReference type="SAM" id="MobiDB-lite"/>
    </source>
</evidence>
<evidence type="ECO:0000313" key="3">
    <source>
        <dbReference type="EMBL" id="EPS59085.1"/>
    </source>
</evidence>
<organism evidence="3 4">
    <name type="scientific">Genlisea aurea</name>
    <dbReference type="NCBI Taxonomy" id="192259"/>
    <lineage>
        <taxon>Eukaryota</taxon>
        <taxon>Viridiplantae</taxon>
        <taxon>Streptophyta</taxon>
        <taxon>Embryophyta</taxon>
        <taxon>Tracheophyta</taxon>
        <taxon>Spermatophyta</taxon>
        <taxon>Magnoliopsida</taxon>
        <taxon>eudicotyledons</taxon>
        <taxon>Gunneridae</taxon>
        <taxon>Pentapetalae</taxon>
        <taxon>asterids</taxon>
        <taxon>lamiids</taxon>
        <taxon>Lamiales</taxon>
        <taxon>Lentibulariaceae</taxon>
        <taxon>Genlisea</taxon>
    </lineage>
</organism>
<name>S8BWU6_9LAMI</name>
<dbReference type="EMBL" id="AUSU01008644">
    <property type="protein sequence ID" value="EPS59085.1"/>
    <property type="molecule type" value="Genomic_DNA"/>
</dbReference>
<evidence type="ECO:0008006" key="5">
    <source>
        <dbReference type="Google" id="ProtNLM"/>
    </source>
</evidence>
<protein>
    <recommendedName>
        <fullName evidence="5">Protein PHLOEM PROTEIN 2-LIKE A10</fullName>
    </recommendedName>
</protein>
<keyword evidence="4" id="KW-1185">Reference proteome</keyword>
<dbReference type="OrthoDB" id="1641131at2759"/>
<dbReference type="AlphaFoldDB" id="S8BWU6"/>
<accession>S8BWU6</accession>
<evidence type="ECO:0000256" key="2">
    <source>
        <dbReference type="SAM" id="Phobius"/>
    </source>
</evidence>
<keyword evidence="2" id="KW-0472">Membrane</keyword>
<evidence type="ECO:0000313" key="4">
    <source>
        <dbReference type="Proteomes" id="UP000015453"/>
    </source>
</evidence>
<proteinExistence type="predicted"/>
<keyword evidence="2" id="KW-1133">Transmembrane helix</keyword>
<feature type="transmembrane region" description="Helical" evidence="2">
    <location>
        <begin position="19"/>
        <end position="37"/>
    </location>
</feature>
<comment type="caution">
    <text evidence="3">The sequence shown here is derived from an EMBL/GenBank/DDBJ whole genome shotgun (WGS) entry which is preliminary data.</text>
</comment>
<feature type="non-terminal residue" evidence="3">
    <location>
        <position position="382"/>
    </location>
</feature>
<keyword evidence="2" id="KW-0812">Transmembrane</keyword>
<dbReference type="PANTHER" id="PTHR21477">
    <property type="entry name" value="ZGC:172139"/>
    <property type="match status" value="1"/>
</dbReference>
<sequence length="382" mass="41992">MGVGFVERGLDFSRRKKRWIIGLGLIGFSSYAMYRAYHMPSLSRKRRRMMKLFGALVSIAELVSDSAETLSVVSKDLKQFLLSDSDEIPNSLKQLSKIARSEEFSESVVSISQSMTVGIFRGCRYNGEENEIVEATPFVSDRIIDKLTSKAGTGFISVIVGSFARNLVLGFYSNDGTQTSTSSPGSLWFPYDDHRCRDLMADCIHNFVATAVSVYLDKTMQINFIDDVLSGVTDPKYQNKVTDIMVSLCNGAVETLVKTTHRVMTDSKRKGAAFSSIPDGSEPSTSNPSGAAVGERWVSSVLAVPTNRKLVLDVTGRVTFETVRSVSELLLSKVKRGMDVARDEVVGRGFEVVRYVGAKSSLILTVFLALLLHVMANSRAIL</sequence>
<dbReference type="InterPro" id="IPR019141">
    <property type="entry name" value="DUF2045"/>
</dbReference>